<evidence type="ECO:0000256" key="1">
    <source>
        <dbReference type="SAM" id="MobiDB-lite"/>
    </source>
</evidence>
<protein>
    <submittedName>
        <fullName evidence="2">PmpB protein</fullName>
    </submittedName>
</protein>
<feature type="compositionally biased region" description="Acidic residues" evidence="1">
    <location>
        <begin position="29"/>
        <end position="39"/>
    </location>
</feature>
<reference evidence="2" key="1">
    <citation type="submission" date="2021-02" db="EMBL/GenBank/DDBJ databases">
        <authorList>
            <person name="Dougan E. K."/>
            <person name="Rhodes N."/>
            <person name="Thang M."/>
            <person name="Chan C."/>
        </authorList>
    </citation>
    <scope>NUCLEOTIDE SEQUENCE</scope>
</reference>
<dbReference type="EMBL" id="CAJNIZ010011292">
    <property type="protein sequence ID" value="CAE7317464.1"/>
    <property type="molecule type" value="Genomic_DNA"/>
</dbReference>
<keyword evidence="3" id="KW-1185">Reference proteome</keyword>
<name>A0A812NPE6_SYMPI</name>
<dbReference type="AlphaFoldDB" id="A0A812NPE6"/>
<proteinExistence type="predicted"/>
<evidence type="ECO:0000313" key="2">
    <source>
        <dbReference type="EMBL" id="CAE7317464.1"/>
    </source>
</evidence>
<gene>
    <name evidence="2" type="primary">pmpB</name>
    <name evidence="2" type="ORF">SPIL2461_LOCUS7304</name>
</gene>
<organism evidence="2 3">
    <name type="scientific">Symbiodinium pilosum</name>
    <name type="common">Dinoflagellate</name>
    <dbReference type="NCBI Taxonomy" id="2952"/>
    <lineage>
        <taxon>Eukaryota</taxon>
        <taxon>Sar</taxon>
        <taxon>Alveolata</taxon>
        <taxon>Dinophyceae</taxon>
        <taxon>Suessiales</taxon>
        <taxon>Symbiodiniaceae</taxon>
        <taxon>Symbiodinium</taxon>
    </lineage>
</organism>
<feature type="non-terminal residue" evidence="2">
    <location>
        <position position="1"/>
    </location>
</feature>
<feature type="non-terminal residue" evidence="2">
    <location>
        <position position="94"/>
    </location>
</feature>
<sequence>EGSNLVLRGSEPKKAPAQRRRVFTGPVEDLSEEEVEDEEKPLLVKRLSSSAPPPPPPFDENGEEAARRHCVFFHNAPKKITEMELQRIFERAGS</sequence>
<dbReference type="Proteomes" id="UP000649617">
    <property type="component" value="Unassembled WGS sequence"/>
</dbReference>
<feature type="region of interest" description="Disordered" evidence="1">
    <location>
        <begin position="1"/>
        <end position="63"/>
    </location>
</feature>
<accession>A0A812NPE6</accession>
<dbReference type="OrthoDB" id="3800936at2759"/>
<evidence type="ECO:0000313" key="3">
    <source>
        <dbReference type="Proteomes" id="UP000649617"/>
    </source>
</evidence>
<comment type="caution">
    <text evidence="2">The sequence shown here is derived from an EMBL/GenBank/DDBJ whole genome shotgun (WGS) entry which is preliminary data.</text>
</comment>